<dbReference type="Pfam" id="PF02397">
    <property type="entry name" value="Bac_transf"/>
    <property type="match status" value="1"/>
</dbReference>
<keyword evidence="4" id="KW-1185">Reference proteome</keyword>
<name>A0A4Y6PTM0_PERCE</name>
<accession>A0A5B8Y938</accession>
<dbReference type="OrthoDB" id="9808602at2"/>
<keyword evidence="3" id="KW-0808">Transferase</keyword>
<dbReference type="RefSeq" id="WP_141198152.1">
    <property type="nucleotide sequence ID" value="NZ_CP041186.1"/>
</dbReference>
<reference evidence="3 4" key="1">
    <citation type="submission" date="2019-06" db="EMBL/GenBank/DDBJ databases">
        <title>Persicimonas caeni gen. nov., sp. nov., a predatory bacterium isolated from solar saltern.</title>
        <authorList>
            <person name="Wang S."/>
        </authorList>
    </citation>
    <scope>NUCLEOTIDE SEQUENCE [LARGE SCALE GENOMIC DNA]</scope>
    <source>
        <strain evidence="3 4">YN101</strain>
    </source>
</reference>
<dbReference type="GO" id="GO:0016780">
    <property type="term" value="F:phosphotransferase activity, for other substituted phosphate groups"/>
    <property type="evidence" value="ECO:0007669"/>
    <property type="project" value="TreeGrafter"/>
</dbReference>
<dbReference type="PANTHER" id="PTHR30576">
    <property type="entry name" value="COLANIC BIOSYNTHESIS UDP-GLUCOSE LIPID CARRIER TRANSFERASE"/>
    <property type="match status" value="1"/>
</dbReference>
<feature type="domain" description="Bacterial sugar transferase" evidence="2">
    <location>
        <begin position="14"/>
        <end position="188"/>
    </location>
</feature>
<evidence type="ECO:0000256" key="1">
    <source>
        <dbReference type="ARBA" id="ARBA00006464"/>
    </source>
</evidence>
<proteinExistence type="inferred from homology"/>
<dbReference type="AlphaFoldDB" id="A0A4Y6PTM0"/>
<evidence type="ECO:0000313" key="3">
    <source>
        <dbReference type="EMBL" id="QDG51672.1"/>
    </source>
</evidence>
<accession>A0A4Y6PTM0</accession>
<evidence type="ECO:0000259" key="2">
    <source>
        <dbReference type="Pfam" id="PF02397"/>
    </source>
</evidence>
<protein>
    <submittedName>
        <fullName evidence="3">Sugar transferase</fullName>
    </submittedName>
</protein>
<evidence type="ECO:0000313" key="4">
    <source>
        <dbReference type="Proteomes" id="UP000315995"/>
    </source>
</evidence>
<dbReference type="EMBL" id="CP041186">
    <property type="protein sequence ID" value="QDG51672.1"/>
    <property type="molecule type" value="Genomic_DNA"/>
</dbReference>
<dbReference type="InterPro" id="IPR003362">
    <property type="entry name" value="Bact_transf"/>
</dbReference>
<sequence>MFKCFRKIAYRTTKRCLDIVGSGAGLAVTAPLWLPAAAAVRLTMGSPIFFRQTRPGLGGHPFEMLKFRTMREPKPGEDRLKSDADRLTPVGAFLRETSIDELPTLFNVLEGDMSLVGPRPLLMRYLDRYTPEQARRHEVKPGVTGWAQVNGRNALSWEEKFAHDVWYVDHQSLLLDVKILAMTVAKVLAREGIAAEGEATMTEFMGTDA</sequence>
<dbReference type="Proteomes" id="UP000315995">
    <property type="component" value="Chromosome"/>
</dbReference>
<comment type="similarity">
    <text evidence="1">Belongs to the bacterial sugar transferase family.</text>
</comment>
<organism evidence="3 4">
    <name type="scientific">Persicimonas caeni</name>
    <dbReference type="NCBI Taxonomy" id="2292766"/>
    <lineage>
        <taxon>Bacteria</taxon>
        <taxon>Deltaproteobacteria</taxon>
        <taxon>Bradymonadales</taxon>
        <taxon>Bradymonadaceae</taxon>
        <taxon>Persicimonas</taxon>
    </lineage>
</organism>
<dbReference type="PANTHER" id="PTHR30576:SF8">
    <property type="entry name" value="UNDECAPRENYL-PHOSPHATE GALACTOSE PHOSPHOTRANSFERASE"/>
    <property type="match status" value="1"/>
</dbReference>
<gene>
    <name evidence="3" type="ORF">FIV42_13205</name>
</gene>